<dbReference type="Pfam" id="PF12848">
    <property type="entry name" value="ABC_tran_Xtn"/>
    <property type="match status" value="1"/>
</dbReference>
<dbReference type="PANTHER" id="PTHR43858:SF1">
    <property type="entry name" value="ABC TRANSPORTER-RELATED PROTEIN"/>
    <property type="match status" value="1"/>
</dbReference>
<evidence type="ECO:0000313" key="9">
    <source>
        <dbReference type="EMBL" id="BDB53249.1"/>
    </source>
</evidence>
<comment type="domain">
    <text evidence="7">The arm domain is inserted in the first ABC transporter domain. Probably contacts ribosomal protein L1.</text>
</comment>
<reference evidence="9 10" key="2">
    <citation type="journal article" date="2022" name="Microorganisms">
        <title>Complete Genome Sequences of Two Flavobacterium ammonificans Strains and a Flavobacterium ammoniigenes Strain of Ammonifying Bacterioplankton Isolated from Surface River Water.</title>
        <authorList>
            <person name="Suda W."/>
            <person name="Ogata Y."/>
            <person name="Shindo C."/>
            <person name="Watanabe K."/>
        </authorList>
    </citation>
    <scope>NUCLEOTIDE SEQUENCE [LARGE SCALE GENOMIC DNA]</scope>
    <source>
        <strain evidence="9 10">GENT11</strain>
    </source>
</reference>
<keyword evidence="7" id="KW-0648">Protein biosynthesis</keyword>
<sequence length="564" mass="63516">MSDDKKVIFSMSKLSKTYSSSNKQVLKDIYLSFFYGAKIGILGLNGSGKSSLLKIIAGVDKNYQGDVVFAPGYTVGYLEQEPQLDDSKTVLEIVQEGVAETMAVLEEYNQINDLFGLPENYEDQDKMDKLMDRQAALQDKIDALGAWEIDTKLEIAMDALRTPEGDTPIKNLSGGERRRVALCRLLLQQPDVLLLDEPTNHLDAESVLWLEQHLAQYAGTVIAVTHDRYFLDNVAGWILELDRGEGIPWKGNYSSWLDQKSNRMALEEKVASKRRKTLERELDWVRQGAKGRQTKQKARLQNYDKLLNEDQKQLDENLEIYIPNGPRLGTNVIEATNVAKAFGDKLLYDNLNFTLPQAGIVGIIGPNGAGKSTIFRMIMGEEQPDGGQFSIGETVKIAYVDQSHSNINPDKTIWENFADGQELVMMGGKQVNSRAYLSRFNFGGSDQNKKVSMLSGGERNRLHLAMTLKEEGNVLLLDEPTNDLDVNTLRALEEGLENFAGCAVVISHDRWFLDRICTHILAFEGNSEVYFFEGSFSDYEENKKKRLGGDLTPKRLKYRKLIRN</sequence>
<dbReference type="Pfam" id="PF00005">
    <property type="entry name" value="ABC_tran"/>
    <property type="match status" value="2"/>
</dbReference>
<dbReference type="InterPro" id="IPR027417">
    <property type="entry name" value="P-loop_NTPase"/>
</dbReference>
<evidence type="ECO:0000256" key="3">
    <source>
        <dbReference type="ARBA" id="ARBA00022730"/>
    </source>
</evidence>
<evidence type="ECO:0000256" key="1">
    <source>
        <dbReference type="ARBA" id="ARBA00005868"/>
    </source>
</evidence>
<feature type="domain" description="ABC transporter" evidence="8">
    <location>
        <begin position="9"/>
        <end position="268"/>
    </location>
</feature>
<name>A0ABM7V0S5_9FLAO</name>
<dbReference type="EMBL" id="AP025183">
    <property type="protein sequence ID" value="BDB53249.1"/>
    <property type="molecule type" value="Genomic_DNA"/>
</dbReference>
<evidence type="ECO:0000256" key="5">
    <source>
        <dbReference type="ARBA" id="ARBA00022840"/>
    </source>
</evidence>
<evidence type="ECO:0000259" key="8">
    <source>
        <dbReference type="PROSITE" id="PS50893"/>
    </source>
</evidence>
<keyword evidence="7" id="KW-0694">RNA-binding</keyword>
<reference evidence="9 10" key="1">
    <citation type="journal article" date="2022" name="Int. J. Syst. Evol. Microbiol.">
        <title>Flavobacterium ammonificans sp. nov. and Flavobacterium ammoniigenes sp. nov., ammonifying bacteria isolated from surface river water.</title>
        <authorList>
            <person name="Watanabe K."/>
            <person name="Kitamura T."/>
            <person name="Ogata Y."/>
            <person name="Shindo C."/>
            <person name="Suda W."/>
        </authorList>
    </citation>
    <scope>NUCLEOTIDE SEQUENCE [LARGE SCALE GENOMIC DNA]</scope>
    <source>
        <strain evidence="9 10">GENT11</strain>
    </source>
</reference>
<accession>A0ABM7V0S5</accession>
<dbReference type="PROSITE" id="PS00211">
    <property type="entry name" value="ABC_TRANSPORTER_1"/>
    <property type="match status" value="1"/>
</dbReference>
<dbReference type="CDD" id="cd03221">
    <property type="entry name" value="ABCF_EF-3"/>
    <property type="match status" value="2"/>
</dbReference>
<dbReference type="Gene3D" id="3.40.50.300">
    <property type="entry name" value="P-loop containing nucleotide triphosphate hydrolases"/>
    <property type="match status" value="2"/>
</dbReference>
<gene>
    <name evidence="7" type="primary">ettA</name>
    <name evidence="9" type="ORF">GENT11_15610</name>
</gene>
<dbReference type="RefSeq" id="WP_229329400.1">
    <property type="nucleotide sequence ID" value="NZ_AP025183.1"/>
</dbReference>
<keyword evidence="7" id="KW-0677">Repeat</keyword>
<dbReference type="NCBIfam" id="TIGR03719">
    <property type="entry name" value="ABC_ABC_ChvD"/>
    <property type="match status" value="1"/>
</dbReference>
<dbReference type="PROSITE" id="PS50893">
    <property type="entry name" value="ABC_TRANSPORTER_2"/>
    <property type="match status" value="2"/>
</dbReference>
<keyword evidence="7" id="KW-0963">Cytoplasm</keyword>
<keyword evidence="10" id="KW-1185">Reference proteome</keyword>
<keyword evidence="6 7" id="KW-0810">Translation regulation</keyword>
<dbReference type="InterPro" id="IPR022374">
    <property type="entry name" value="EttA"/>
</dbReference>
<proteinExistence type="inferred from homology"/>
<dbReference type="InterPro" id="IPR003593">
    <property type="entry name" value="AAA+_ATPase"/>
</dbReference>
<evidence type="ECO:0000256" key="7">
    <source>
        <dbReference type="HAMAP-Rule" id="MF_00847"/>
    </source>
</evidence>
<dbReference type="InterPro" id="IPR017871">
    <property type="entry name" value="ABC_transporter-like_CS"/>
</dbReference>
<evidence type="ECO:0000256" key="6">
    <source>
        <dbReference type="ARBA" id="ARBA00022845"/>
    </source>
</evidence>
<keyword evidence="4 7" id="KW-0547">Nucleotide-binding</keyword>
<comment type="subunit">
    <text evidence="7">Monomer. Probably contacts ribosomal proteins L1, L5, L33 and S7, the 16S and 23S rRNA and the P-site containing tRNA(fMet).</text>
</comment>
<evidence type="ECO:0000256" key="2">
    <source>
        <dbReference type="ARBA" id="ARBA00022555"/>
    </source>
</evidence>
<evidence type="ECO:0000313" key="10">
    <source>
        <dbReference type="Proteomes" id="UP001319865"/>
    </source>
</evidence>
<comment type="domain">
    <text evidence="7">The P-site tRNA interaction motif (PtIM domain) probably interacts with the P-site tRNA(fMet) as well as the 23S rRNA.</text>
</comment>
<dbReference type="InterPro" id="IPR003439">
    <property type="entry name" value="ABC_transporter-like_ATP-bd"/>
</dbReference>
<keyword evidence="5 7" id="KW-0067">ATP-binding</keyword>
<dbReference type="InterPro" id="IPR032781">
    <property type="entry name" value="ABC_tran_Xtn"/>
</dbReference>
<comment type="caution">
    <text evidence="7">Lacks conserved residue(s) required for the propagation of feature annotation.</text>
</comment>
<keyword evidence="2 7" id="KW-0820">tRNA-binding</keyword>
<feature type="region of interest" description="PtIM" evidence="7">
    <location>
        <begin position="251"/>
        <end position="331"/>
    </location>
</feature>
<dbReference type="SUPFAM" id="SSF52540">
    <property type="entry name" value="P-loop containing nucleoside triphosphate hydrolases"/>
    <property type="match status" value="2"/>
</dbReference>
<comment type="similarity">
    <text evidence="1 7">Belongs to the ABC transporter superfamily. ABCF family. Translational throttle EttA subfamily.</text>
</comment>
<comment type="function">
    <text evidence="7">A translation factor that gates the progression of the 70S ribosomal initiation complex (IC, containing tRNA(fMet) in the P-site) into the translation elongation cycle by using a mechanism sensitive to the ATP/ADP ratio. Binds to the 70S ribosome E-site where it modulates the state of the translating ribosome during subunit translocation. ATP hydrolysis probably frees it from the ribosome, which can enter the elongation phase.</text>
</comment>
<dbReference type="Proteomes" id="UP001319865">
    <property type="component" value="Chromosome"/>
</dbReference>
<feature type="domain" description="ABC transporter" evidence="8">
    <location>
        <begin position="333"/>
        <end position="559"/>
    </location>
</feature>
<organism evidence="9 10">
    <name type="scientific">Flavobacterium ammonificans</name>
    <dbReference type="NCBI Taxonomy" id="1751056"/>
    <lineage>
        <taxon>Bacteria</taxon>
        <taxon>Pseudomonadati</taxon>
        <taxon>Bacteroidota</taxon>
        <taxon>Flavobacteriia</taxon>
        <taxon>Flavobacteriales</taxon>
        <taxon>Flavobacteriaceae</taxon>
        <taxon>Flavobacterium</taxon>
    </lineage>
</organism>
<protein>
    <recommendedName>
        <fullName evidence="7">Energy-dependent translational throttle protein EttA</fullName>
        <ecNumber evidence="7">3.6.1.-</ecNumber>
    </recommendedName>
    <alternativeName>
        <fullName evidence="7">Translational regulatory factor EttA</fullName>
    </alternativeName>
</protein>
<feature type="binding site" evidence="7">
    <location>
        <begin position="365"/>
        <end position="372"/>
    </location>
    <ligand>
        <name>ATP</name>
        <dbReference type="ChEBI" id="CHEBI:30616"/>
        <label>2</label>
    </ligand>
</feature>
<evidence type="ECO:0000256" key="4">
    <source>
        <dbReference type="ARBA" id="ARBA00022741"/>
    </source>
</evidence>
<dbReference type="HAMAP" id="MF_00847">
    <property type="entry name" value="EttA"/>
    <property type="match status" value="1"/>
</dbReference>
<keyword evidence="7" id="KW-0378">Hydrolase</keyword>
<dbReference type="EC" id="3.6.1.-" evidence="7"/>
<comment type="subcellular location">
    <subcellularLocation>
        <location evidence="7">Cytoplasm</location>
    </subcellularLocation>
    <text evidence="7">Associates with ribosomes and polysomes.</text>
</comment>
<dbReference type="SMART" id="SM00382">
    <property type="entry name" value="AAA"/>
    <property type="match status" value="2"/>
</dbReference>
<keyword evidence="3 7" id="KW-0699">rRNA-binding</keyword>
<dbReference type="NCBIfam" id="NF008775">
    <property type="entry name" value="PRK11819.1"/>
    <property type="match status" value="1"/>
</dbReference>
<comment type="catalytic activity">
    <reaction evidence="7">
        <text>ATP + H2O = ADP + phosphate + H(+)</text>
        <dbReference type="Rhea" id="RHEA:13065"/>
        <dbReference type="ChEBI" id="CHEBI:15377"/>
        <dbReference type="ChEBI" id="CHEBI:15378"/>
        <dbReference type="ChEBI" id="CHEBI:30616"/>
        <dbReference type="ChEBI" id="CHEBI:43474"/>
        <dbReference type="ChEBI" id="CHEBI:456216"/>
    </reaction>
</comment>
<dbReference type="PANTHER" id="PTHR43858">
    <property type="entry name" value="ENERGY-DEPENDENT TRANSLATIONAL THROTTLE PROTEIN ETTA"/>
    <property type="match status" value="1"/>
</dbReference>